<protein>
    <submittedName>
        <fullName evidence="1">Uncharacterized protein</fullName>
    </submittedName>
</protein>
<proteinExistence type="predicted"/>
<accession>A0A5B9DFI2</accession>
<gene>
    <name evidence="1" type="ORF">DSAG12_03619</name>
</gene>
<name>A0A5B9DFI2_9ARCH</name>
<dbReference type="AlphaFoldDB" id="A0A5B9DFI2"/>
<organism evidence="1">
    <name type="scientific">Promethearchaeum syntrophicum</name>
    <dbReference type="NCBI Taxonomy" id="2594042"/>
    <lineage>
        <taxon>Archaea</taxon>
        <taxon>Promethearchaeati</taxon>
        <taxon>Promethearchaeota</taxon>
        <taxon>Promethearchaeia</taxon>
        <taxon>Promethearchaeales</taxon>
        <taxon>Promethearchaeaceae</taxon>
        <taxon>Promethearchaeum</taxon>
    </lineage>
</organism>
<sequence>MVEIQDKIWYEGKEYYFIDEFDSVTEINQEIIWYQMQNIRVHCLQKNKKPQLYTSG</sequence>
<reference evidence="1" key="1">
    <citation type="journal article" date="2020" name="Nature">
        <title>Isolation of an archaeon at the prokaryote-eukaryote interface.</title>
        <authorList>
            <person name="Imachi H."/>
            <person name="Nobu M.K."/>
            <person name="Nakahara N."/>
            <person name="Morono Y."/>
            <person name="Ogawara M."/>
            <person name="Takaki Y."/>
            <person name="Takano Y."/>
            <person name="Uematsu K."/>
            <person name="Ikuta T."/>
            <person name="Ito M."/>
            <person name="Matsui Y."/>
            <person name="Miyazaki M."/>
            <person name="Murata K."/>
            <person name="Saito Y."/>
            <person name="Sakai S."/>
            <person name="Song C."/>
            <person name="Tasumi E."/>
            <person name="Yamanaka Y."/>
            <person name="Yamaguchi T."/>
            <person name="Kamagata Y."/>
            <person name="Tamaki H."/>
            <person name="Takai K."/>
        </authorList>
    </citation>
    <scope>NUCLEOTIDE SEQUENCE [LARGE SCALE GENOMIC DNA]</scope>
    <source>
        <strain evidence="1">MK-D1</strain>
    </source>
</reference>
<evidence type="ECO:0000313" key="1">
    <source>
        <dbReference type="EMBL" id="QEE17781.1"/>
    </source>
</evidence>
<dbReference type="EMBL" id="CP042905">
    <property type="protein sequence ID" value="QEE17781.1"/>
    <property type="molecule type" value="Genomic_DNA"/>
</dbReference>